<keyword evidence="5 7" id="KW-1133">Transmembrane helix</keyword>
<sequence>MNDVDQRSSSSKEVALAAGISFLADYGLSTALAVGIDVLRGRKGVALALARLACLGVPIVVVTTISKKIVQRERPVSADVDSTLLRSPRSSSFPSGHTLAATASAVALPRSAFGLVVGMTNAGAVGWARVRVGAHHRSDVLGGALLGAAVGLAVRPLLRSLDRRASRAQ</sequence>
<evidence type="ECO:0000313" key="10">
    <source>
        <dbReference type="EMBL" id="CAB4862770.1"/>
    </source>
</evidence>
<feature type="transmembrane region" description="Helical" evidence="7">
    <location>
        <begin position="14"/>
        <end position="39"/>
    </location>
</feature>
<evidence type="ECO:0000256" key="6">
    <source>
        <dbReference type="ARBA" id="ARBA00023136"/>
    </source>
</evidence>
<dbReference type="EMBL" id="CAFBLT010000001">
    <property type="protein sequence ID" value="CAB4862770.1"/>
    <property type="molecule type" value="Genomic_DNA"/>
</dbReference>
<keyword evidence="4" id="KW-0378">Hydrolase</keyword>
<keyword evidence="6 7" id="KW-0472">Membrane</keyword>
<evidence type="ECO:0000256" key="2">
    <source>
        <dbReference type="ARBA" id="ARBA00022475"/>
    </source>
</evidence>
<feature type="transmembrane region" description="Helical" evidence="7">
    <location>
        <begin position="45"/>
        <end position="65"/>
    </location>
</feature>
<dbReference type="GO" id="GO:0016787">
    <property type="term" value="F:hydrolase activity"/>
    <property type="evidence" value="ECO:0007669"/>
    <property type="project" value="UniProtKB-KW"/>
</dbReference>
<evidence type="ECO:0000256" key="3">
    <source>
        <dbReference type="ARBA" id="ARBA00022692"/>
    </source>
</evidence>
<dbReference type="EMBL" id="CAFABE010000055">
    <property type="protein sequence ID" value="CAB4830901.1"/>
    <property type="molecule type" value="Genomic_DNA"/>
</dbReference>
<keyword evidence="3 7" id="KW-0812">Transmembrane</keyword>
<evidence type="ECO:0000256" key="7">
    <source>
        <dbReference type="SAM" id="Phobius"/>
    </source>
</evidence>
<feature type="domain" description="Phosphatidic acid phosphatase type 2/haloperoxidase" evidence="8">
    <location>
        <begin position="47"/>
        <end position="155"/>
    </location>
</feature>
<evidence type="ECO:0000256" key="1">
    <source>
        <dbReference type="ARBA" id="ARBA00004651"/>
    </source>
</evidence>
<evidence type="ECO:0000259" key="8">
    <source>
        <dbReference type="SMART" id="SM00014"/>
    </source>
</evidence>
<dbReference type="Pfam" id="PF01569">
    <property type="entry name" value="PAP2"/>
    <property type="match status" value="1"/>
</dbReference>
<comment type="subcellular location">
    <subcellularLocation>
        <location evidence="1">Cell membrane</location>
        <topology evidence="1">Multi-pass membrane protein</topology>
    </subcellularLocation>
</comment>
<keyword evidence="2" id="KW-1003">Cell membrane</keyword>
<dbReference type="InterPro" id="IPR000326">
    <property type="entry name" value="PAP2/HPO"/>
</dbReference>
<reference evidence="10" key="1">
    <citation type="submission" date="2020-05" db="EMBL/GenBank/DDBJ databases">
        <authorList>
            <person name="Chiriac C."/>
            <person name="Salcher M."/>
            <person name="Ghai R."/>
            <person name="Kavagutti S V."/>
        </authorList>
    </citation>
    <scope>NUCLEOTIDE SEQUENCE</scope>
</reference>
<dbReference type="SUPFAM" id="SSF48317">
    <property type="entry name" value="Acid phosphatase/Vanadium-dependent haloperoxidase"/>
    <property type="match status" value="1"/>
</dbReference>
<dbReference type="CDD" id="cd01610">
    <property type="entry name" value="PAP2_like"/>
    <property type="match status" value="1"/>
</dbReference>
<name>A0A6J7CZ21_9ZZZZ</name>
<evidence type="ECO:0000256" key="4">
    <source>
        <dbReference type="ARBA" id="ARBA00022801"/>
    </source>
</evidence>
<proteinExistence type="predicted"/>
<feature type="transmembrane region" description="Helical" evidence="7">
    <location>
        <begin position="140"/>
        <end position="158"/>
    </location>
</feature>
<accession>A0A6J7CZ21</accession>
<dbReference type="InterPro" id="IPR036938">
    <property type="entry name" value="PAP2/HPO_sf"/>
</dbReference>
<dbReference type="PANTHER" id="PTHR14969:SF62">
    <property type="entry name" value="DECAPRENYLPHOSPHORYL-5-PHOSPHORIBOSE PHOSPHATASE RV3807C-RELATED"/>
    <property type="match status" value="1"/>
</dbReference>
<dbReference type="AlphaFoldDB" id="A0A6J7CZ21"/>
<evidence type="ECO:0000313" key="9">
    <source>
        <dbReference type="EMBL" id="CAB4830901.1"/>
    </source>
</evidence>
<dbReference type="SMART" id="SM00014">
    <property type="entry name" value="acidPPc"/>
    <property type="match status" value="1"/>
</dbReference>
<organism evidence="10">
    <name type="scientific">freshwater metagenome</name>
    <dbReference type="NCBI Taxonomy" id="449393"/>
    <lineage>
        <taxon>unclassified sequences</taxon>
        <taxon>metagenomes</taxon>
        <taxon>ecological metagenomes</taxon>
    </lineage>
</organism>
<dbReference type="GO" id="GO:0005886">
    <property type="term" value="C:plasma membrane"/>
    <property type="evidence" value="ECO:0007669"/>
    <property type="project" value="UniProtKB-SubCell"/>
</dbReference>
<protein>
    <submittedName>
        <fullName evidence="10">Unannotated protein</fullName>
    </submittedName>
</protein>
<dbReference type="PANTHER" id="PTHR14969">
    <property type="entry name" value="SPHINGOSINE-1-PHOSPHATE PHOSPHOHYDROLASE"/>
    <property type="match status" value="1"/>
</dbReference>
<evidence type="ECO:0000256" key="5">
    <source>
        <dbReference type="ARBA" id="ARBA00022989"/>
    </source>
</evidence>
<dbReference type="Gene3D" id="1.20.144.10">
    <property type="entry name" value="Phosphatidic acid phosphatase type 2/haloperoxidase"/>
    <property type="match status" value="1"/>
</dbReference>
<gene>
    <name evidence="9" type="ORF">UFOPK3164_01165</name>
    <name evidence="10" type="ORF">UFOPK3427_00294</name>
</gene>